<dbReference type="AlphaFoldDB" id="A0A645BMI2"/>
<evidence type="ECO:0000313" key="1">
    <source>
        <dbReference type="EMBL" id="MPM66338.1"/>
    </source>
</evidence>
<sequence>MQCGGNLRVCHIPIFDMNSSCYDLKTALKEIKMWSDNNPSHLPITILIEPKVAFLNEGTIFHQFSLADAKLLDTDLAEGLGDSLYTPQDMMKGYTSFTQLRETIGSVPLEETLGKVLVIFHPSAVTNDYYAADESLMTQKMFPSVSPDKENALFVLENDPYSENIASLVAQNYIVRTRADSFLFYSNEKREKAVESGAQIISSDYPPSDTATQNNDYIAYLKDRFTIILRGIS</sequence>
<dbReference type="EMBL" id="VSSQ01021017">
    <property type="protein sequence ID" value="MPM66338.1"/>
    <property type="molecule type" value="Genomic_DNA"/>
</dbReference>
<evidence type="ECO:0008006" key="2">
    <source>
        <dbReference type="Google" id="ProtNLM"/>
    </source>
</evidence>
<dbReference type="SUPFAM" id="SSF51695">
    <property type="entry name" value="PLC-like phosphodiesterases"/>
    <property type="match status" value="1"/>
</dbReference>
<gene>
    <name evidence="1" type="ORF">SDC9_113245</name>
</gene>
<proteinExistence type="predicted"/>
<name>A0A645BMI2_9ZZZZ</name>
<dbReference type="InterPro" id="IPR032075">
    <property type="entry name" value="PI-PLC-C1"/>
</dbReference>
<dbReference type="GO" id="GO:0006629">
    <property type="term" value="P:lipid metabolic process"/>
    <property type="evidence" value="ECO:0007669"/>
    <property type="project" value="InterPro"/>
</dbReference>
<reference evidence="1" key="1">
    <citation type="submission" date="2019-08" db="EMBL/GenBank/DDBJ databases">
        <authorList>
            <person name="Kucharzyk K."/>
            <person name="Murdoch R.W."/>
            <person name="Higgins S."/>
            <person name="Loffler F."/>
        </authorList>
    </citation>
    <scope>NUCLEOTIDE SEQUENCE</scope>
</reference>
<accession>A0A645BMI2</accession>
<dbReference type="GO" id="GO:0008081">
    <property type="term" value="F:phosphoric diester hydrolase activity"/>
    <property type="evidence" value="ECO:0007669"/>
    <property type="project" value="InterPro"/>
</dbReference>
<dbReference type="Gene3D" id="3.20.20.190">
    <property type="entry name" value="Phosphatidylinositol (PI) phosphodiesterase"/>
    <property type="match status" value="1"/>
</dbReference>
<comment type="caution">
    <text evidence="1">The sequence shown here is derived from an EMBL/GenBank/DDBJ whole genome shotgun (WGS) entry which is preliminary data.</text>
</comment>
<organism evidence="1">
    <name type="scientific">bioreactor metagenome</name>
    <dbReference type="NCBI Taxonomy" id="1076179"/>
    <lineage>
        <taxon>unclassified sequences</taxon>
        <taxon>metagenomes</taxon>
        <taxon>ecological metagenomes</taxon>
    </lineage>
</organism>
<dbReference type="InterPro" id="IPR017946">
    <property type="entry name" value="PLC-like_Pdiesterase_TIM-brl"/>
</dbReference>
<dbReference type="Pfam" id="PF16670">
    <property type="entry name" value="PI-PLC-C1"/>
    <property type="match status" value="1"/>
</dbReference>
<protein>
    <recommendedName>
        <fullName evidence="2">GP-PDE domain-containing protein</fullName>
    </recommendedName>
</protein>